<dbReference type="Pfam" id="PF12900">
    <property type="entry name" value="Pyridox_ox_2"/>
    <property type="match status" value="1"/>
</dbReference>
<evidence type="ECO:0000313" key="2">
    <source>
        <dbReference type="Proteomes" id="UP000176204"/>
    </source>
</evidence>
<reference evidence="2" key="1">
    <citation type="submission" date="2016-09" db="EMBL/GenBank/DDBJ databases">
        <authorList>
            <person name="Koehorst J."/>
        </authorList>
    </citation>
    <scope>NUCLEOTIDE SEQUENCE [LARGE SCALE GENOMIC DNA]</scope>
</reference>
<accession>A0A1C7PAE0</accession>
<dbReference type="KEGG" id="agl:PYTT_1511"/>
<dbReference type="EMBL" id="LT629973">
    <property type="protein sequence ID" value="SEH89387.1"/>
    <property type="molecule type" value="Genomic_DNA"/>
</dbReference>
<dbReference type="PANTHER" id="PTHR34071:SF2">
    <property type="entry name" value="FLAVIN-NUCLEOTIDE-BINDING PROTEIN"/>
    <property type="match status" value="1"/>
</dbReference>
<sequence>MREMRRKGERATQEEARRIVEESEYGFLATAGNGGLPYGVPVSHVLHGQAVYFHCAVEGRKLDNIRENSAVCLTCVSRAEPLPEQYDVRYACAVVEGRAALVEDEAEVLEALLLIGRHYTQHDEAALDAYIRTRLHRTFVCRIDIETITGKIHGGAPSGGSGSTACHQS</sequence>
<dbReference type="InterPro" id="IPR012349">
    <property type="entry name" value="Split_barrel_FMN-bd"/>
</dbReference>
<dbReference type="InterPro" id="IPR024747">
    <property type="entry name" value="Pyridox_Oxase-rel"/>
</dbReference>
<evidence type="ECO:0000313" key="1">
    <source>
        <dbReference type="EMBL" id="SEH89387.1"/>
    </source>
</evidence>
<protein>
    <submittedName>
        <fullName evidence="1">Pyridoxamine 5'-phosphate oxidase</fullName>
    </submittedName>
</protein>
<dbReference type="PANTHER" id="PTHR34071">
    <property type="entry name" value="5-NITROIMIDAZOLE ANTIBIOTICS RESISTANCE PROTEIN, NIMA-FAMILY-RELATED PROTEIN-RELATED"/>
    <property type="match status" value="1"/>
</dbReference>
<dbReference type="STRING" id="1679444.PYTT_1511"/>
<dbReference type="Gene3D" id="2.30.110.10">
    <property type="entry name" value="Electron Transport, Fmn-binding Protein, Chain A"/>
    <property type="match status" value="1"/>
</dbReference>
<keyword evidence="2" id="KW-1185">Reference proteome</keyword>
<name>A0A1C7PAE0_9BACT</name>
<dbReference type="RefSeq" id="WP_067777377.1">
    <property type="nucleotide sequence ID" value="NZ_LT629973.1"/>
</dbReference>
<proteinExistence type="predicted"/>
<dbReference type="SUPFAM" id="SSF50475">
    <property type="entry name" value="FMN-binding split barrel"/>
    <property type="match status" value="1"/>
</dbReference>
<dbReference type="Proteomes" id="UP000176204">
    <property type="component" value="Chromosome I"/>
</dbReference>
<organism evidence="1 2">
    <name type="scientific">Akkermansia glycaniphila</name>
    <dbReference type="NCBI Taxonomy" id="1679444"/>
    <lineage>
        <taxon>Bacteria</taxon>
        <taxon>Pseudomonadati</taxon>
        <taxon>Verrucomicrobiota</taxon>
        <taxon>Verrucomicrobiia</taxon>
        <taxon>Verrucomicrobiales</taxon>
        <taxon>Akkermansiaceae</taxon>
        <taxon>Akkermansia</taxon>
    </lineage>
</organism>
<dbReference type="OrthoDB" id="9794935at2"/>
<gene>
    <name evidence="1" type="ORF">PYTT_1511</name>
</gene>
<dbReference type="AlphaFoldDB" id="A0A1C7PAE0"/>